<feature type="chain" id="PRO_5045906406" evidence="2">
    <location>
        <begin position="20"/>
        <end position="348"/>
    </location>
</feature>
<dbReference type="PANTHER" id="PTHR30469:SF38">
    <property type="entry name" value="HLYD FAMILY SECRETION PROTEIN"/>
    <property type="match status" value="1"/>
</dbReference>
<proteinExistence type="inferred from homology"/>
<dbReference type="Gene3D" id="2.40.50.100">
    <property type="match status" value="1"/>
</dbReference>
<dbReference type="Gene3D" id="2.40.30.170">
    <property type="match status" value="1"/>
</dbReference>
<evidence type="ECO:0000259" key="6">
    <source>
        <dbReference type="Pfam" id="PF25975"/>
    </source>
</evidence>
<dbReference type="Gene3D" id="1.10.287.470">
    <property type="entry name" value="Helix hairpin bin"/>
    <property type="match status" value="1"/>
</dbReference>
<dbReference type="NCBIfam" id="TIGR01730">
    <property type="entry name" value="RND_mfp"/>
    <property type="match status" value="1"/>
</dbReference>
<keyword evidence="2" id="KW-0732">Signal</keyword>
<feature type="domain" description="Multidrug resistance protein MdtA-like alpha-helical hairpin" evidence="3">
    <location>
        <begin position="100"/>
        <end position="163"/>
    </location>
</feature>
<dbReference type="Pfam" id="PF25975">
    <property type="entry name" value="CzcB_C"/>
    <property type="match status" value="1"/>
</dbReference>
<reference evidence="8" key="1">
    <citation type="journal article" date="2019" name="Int. J. Syst. Evol. Microbiol.">
        <title>The Global Catalogue of Microorganisms (GCM) 10K type strain sequencing project: providing services to taxonomists for standard genome sequencing and annotation.</title>
        <authorList>
            <consortium name="The Broad Institute Genomics Platform"/>
            <consortium name="The Broad Institute Genome Sequencing Center for Infectious Disease"/>
            <person name="Wu L."/>
            <person name="Ma J."/>
        </authorList>
    </citation>
    <scope>NUCLEOTIDE SEQUENCE [LARGE SCALE GENOMIC DNA]</scope>
    <source>
        <strain evidence="8">JCM 17561</strain>
    </source>
</reference>
<evidence type="ECO:0000256" key="2">
    <source>
        <dbReference type="SAM" id="SignalP"/>
    </source>
</evidence>
<comment type="similarity">
    <text evidence="1">Belongs to the membrane fusion protein (MFP) (TC 8.A.1) family.</text>
</comment>
<evidence type="ECO:0000256" key="1">
    <source>
        <dbReference type="ARBA" id="ARBA00009477"/>
    </source>
</evidence>
<evidence type="ECO:0000313" key="8">
    <source>
        <dbReference type="Proteomes" id="UP001501627"/>
    </source>
</evidence>
<dbReference type="EMBL" id="BAABBP010000041">
    <property type="protein sequence ID" value="GAA4004848.1"/>
    <property type="molecule type" value="Genomic_DNA"/>
</dbReference>
<dbReference type="InterPro" id="IPR006143">
    <property type="entry name" value="RND_pump_MFP"/>
</dbReference>
<feature type="domain" description="CusB-like beta-barrel" evidence="5">
    <location>
        <begin position="203"/>
        <end position="276"/>
    </location>
</feature>
<evidence type="ECO:0000259" key="4">
    <source>
        <dbReference type="Pfam" id="PF25917"/>
    </source>
</evidence>
<dbReference type="Gene3D" id="2.40.420.20">
    <property type="match status" value="1"/>
</dbReference>
<comment type="caution">
    <text evidence="7">The sequence shown here is derived from an EMBL/GenBank/DDBJ whole genome shotgun (WGS) entry which is preliminary data.</text>
</comment>
<evidence type="ECO:0000259" key="3">
    <source>
        <dbReference type="Pfam" id="PF25876"/>
    </source>
</evidence>
<dbReference type="Pfam" id="PF25917">
    <property type="entry name" value="BSH_RND"/>
    <property type="match status" value="1"/>
</dbReference>
<evidence type="ECO:0000259" key="5">
    <source>
        <dbReference type="Pfam" id="PF25954"/>
    </source>
</evidence>
<protein>
    <submittedName>
        <fullName evidence="7">Efflux RND transporter periplasmic adaptor subunit</fullName>
    </submittedName>
</protein>
<organism evidence="7 8">
    <name type="scientific">Comamonas faecalis</name>
    <dbReference type="NCBI Taxonomy" id="1387849"/>
    <lineage>
        <taxon>Bacteria</taxon>
        <taxon>Pseudomonadati</taxon>
        <taxon>Pseudomonadota</taxon>
        <taxon>Betaproteobacteria</taxon>
        <taxon>Burkholderiales</taxon>
        <taxon>Comamonadaceae</taxon>
        <taxon>Comamonas</taxon>
    </lineage>
</organism>
<dbReference type="SUPFAM" id="SSF111369">
    <property type="entry name" value="HlyD-like secretion proteins"/>
    <property type="match status" value="1"/>
</dbReference>
<accession>A0ABP7S0T1</accession>
<feature type="domain" description="Multidrug resistance protein MdtA-like barrel-sandwich hybrid" evidence="4">
    <location>
        <begin position="60"/>
        <end position="190"/>
    </location>
</feature>
<dbReference type="Pfam" id="PF25876">
    <property type="entry name" value="HH_MFP_RND"/>
    <property type="match status" value="1"/>
</dbReference>
<dbReference type="InterPro" id="IPR058792">
    <property type="entry name" value="Beta-barrel_RND_2"/>
</dbReference>
<dbReference type="InterPro" id="IPR058649">
    <property type="entry name" value="CzcB_C"/>
</dbReference>
<name>A0ABP7S0T1_9BURK</name>
<dbReference type="Proteomes" id="UP001501627">
    <property type="component" value="Unassembled WGS sequence"/>
</dbReference>
<sequence>MRSSLALVFFLGVAVTASAASVAASSDAASLAYVEVTASGQSSDRSSDAKVEAVRETLLAAQVPGAIVALAVKAGDVVKAGQELARIDARMASQGAAASSAQVAAAQAGLDVAAKEYERQKQLFAKHYISQAALDGAQAQWRAAQAQVSALQAQAGVAATQTGLHSVRAPYSAIVSSVPVSLGDMAMPGRPLVSLYDPMALRVTAQLTQAQARQLRAGVQVEIPGLSVQRLSIAASQVQVLPTADPLSHTVPVRVQLPTDLQGATPGMFARLWWQGDAPDSRQRVLVPAQAIVRRAEMTGVYVEGENGKPQLRQVRLGLPQGAMVEVLSGLNAGDKVALEPQMAAKVR</sequence>
<feature type="signal peptide" evidence="2">
    <location>
        <begin position="1"/>
        <end position="19"/>
    </location>
</feature>
<dbReference type="InterPro" id="IPR058625">
    <property type="entry name" value="MdtA-like_BSH"/>
</dbReference>
<dbReference type="PANTHER" id="PTHR30469">
    <property type="entry name" value="MULTIDRUG RESISTANCE PROTEIN MDTA"/>
    <property type="match status" value="1"/>
</dbReference>
<dbReference type="Pfam" id="PF25954">
    <property type="entry name" value="Beta-barrel_RND_2"/>
    <property type="match status" value="1"/>
</dbReference>
<dbReference type="InterPro" id="IPR058624">
    <property type="entry name" value="MdtA-like_HH"/>
</dbReference>
<keyword evidence="8" id="KW-1185">Reference proteome</keyword>
<evidence type="ECO:0000313" key="7">
    <source>
        <dbReference type="EMBL" id="GAA4004848.1"/>
    </source>
</evidence>
<gene>
    <name evidence="7" type="ORF">GCM10022279_31210</name>
</gene>
<feature type="domain" description="CzcB-like C-terminal circularly permuted SH3-like" evidence="6">
    <location>
        <begin position="285"/>
        <end position="339"/>
    </location>
</feature>